<dbReference type="RefSeq" id="WP_021826865.1">
    <property type="nucleotide sequence ID" value="NZ_AWTR02000065.1"/>
</dbReference>
<feature type="coiled-coil region" evidence="1">
    <location>
        <begin position="2"/>
        <end position="29"/>
    </location>
</feature>
<dbReference type="InterPro" id="IPR046367">
    <property type="entry name" value="GapR-like_DNA-bd"/>
</dbReference>
<dbReference type="GO" id="GO:0003677">
    <property type="term" value="F:DNA binding"/>
    <property type="evidence" value="ECO:0007669"/>
    <property type="project" value="InterPro"/>
</dbReference>
<sequence length="79" mass="9360">MMEVSGKKLKQYIEELEQLEERRFQIIEETKEVLADAKGEGFDIKIIKKVLQIRRMKPEQFSEQEALLQTYIDALLDTD</sequence>
<gene>
    <name evidence="3" type="ORF">P618_200737</name>
</gene>
<comment type="caution">
    <text evidence="3">The sequence shown here is derived from an EMBL/GenBank/DDBJ whole genome shotgun (WGS) entry which is preliminary data.</text>
</comment>
<evidence type="ECO:0000313" key="4">
    <source>
        <dbReference type="Proteomes" id="UP000019112"/>
    </source>
</evidence>
<organism evidence="3 4">
    <name type="scientific">Holospora obtusa F1</name>
    <dbReference type="NCBI Taxonomy" id="1399147"/>
    <lineage>
        <taxon>Bacteria</taxon>
        <taxon>Pseudomonadati</taxon>
        <taxon>Pseudomonadota</taxon>
        <taxon>Alphaproteobacteria</taxon>
        <taxon>Holosporales</taxon>
        <taxon>Holosporaceae</taxon>
        <taxon>Holospora</taxon>
    </lineage>
</organism>
<dbReference type="OrthoDB" id="9813793at2"/>
<protein>
    <recommendedName>
        <fullName evidence="2">GapR-like DNA-binding domain-containing protein</fullName>
    </recommendedName>
</protein>
<evidence type="ECO:0000313" key="3">
    <source>
        <dbReference type="EMBL" id="ETZ07108.1"/>
    </source>
</evidence>
<dbReference type="STRING" id="1399147.P618_200737"/>
<proteinExistence type="predicted"/>
<dbReference type="eggNOG" id="COG3750">
    <property type="taxonomic scope" value="Bacteria"/>
</dbReference>
<keyword evidence="4" id="KW-1185">Reference proteome</keyword>
<dbReference type="Pfam" id="PF10073">
    <property type="entry name" value="GapR_DNA-bd"/>
    <property type="match status" value="1"/>
</dbReference>
<accession>W6TDI2</accession>
<keyword evidence="1" id="KW-0175">Coiled coil</keyword>
<dbReference type="AlphaFoldDB" id="W6TDI2"/>
<evidence type="ECO:0000259" key="2">
    <source>
        <dbReference type="Pfam" id="PF10073"/>
    </source>
</evidence>
<dbReference type="Proteomes" id="UP000019112">
    <property type="component" value="Unassembled WGS sequence"/>
</dbReference>
<dbReference type="EMBL" id="AWTR02000065">
    <property type="protein sequence ID" value="ETZ07108.1"/>
    <property type="molecule type" value="Genomic_DNA"/>
</dbReference>
<reference evidence="3 4" key="1">
    <citation type="journal article" date="2014" name="FEMS Microbiol. Lett.">
        <title>Draft genome sequences of three Holospora species (Holospora obtusa, Holospora undulata, and Holospora elegans), endonuclear symbiotic bacteria of the ciliate Paramecium caudatum.</title>
        <authorList>
            <person name="Dohra H."/>
            <person name="Tanaka K."/>
            <person name="Suzuki T."/>
            <person name="Fujishima M."/>
            <person name="Suzuki H."/>
        </authorList>
    </citation>
    <scope>NUCLEOTIDE SEQUENCE [LARGE SCALE GENOMIC DNA]</scope>
    <source>
        <strain evidence="3 4">F1</strain>
    </source>
</reference>
<name>W6TDI2_HOLOB</name>
<feature type="domain" description="GapR-like DNA-binding" evidence="2">
    <location>
        <begin position="7"/>
        <end position="75"/>
    </location>
</feature>
<evidence type="ECO:0000256" key="1">
    <source>
        <dbReference type="SAM" id="Coils"/>
    </source>
</evidence>